<feature type="domain" description="Glycosyltransferase subfamily 4-like N-terminal" evidence="1">
    <location>
        <begin position="33"/>
        <end position="188"/>
    </location>
</feature>
<dbReference type="SUPFAM" id="SSF53756">
    <property type="entry name" value="UDP-Glycosyltransferase/glycogen phosphorylase"/>
    <property type="match status" value="1"/>
</dbReference>
<keyword evidence="3" id="KW-1185">Reference proteome</keyword>
<reference evidence="3" key="1">
    <citation type="journal article" date="2019" name="Int. J. Syst. Evol. Microbiol.">
        <title>The Global Catalogue of Microorganisms (GCM) 10K type strain sequencing project: providing services to taxonomists for standard genome sequencing and annotation.</title>
        <authorList>
            <consortium name="The Broad Institute Genomics Platform"/>
            <consortium name="The Broad Institute Genome Sequencing Center for Infectious Disease"/>
            <person name="Wu L."/>
            <person name="Ma J."/>
        </authorList>
    </citation>
    <scope>NUCLEOTIDE SEQUENCE [LARGE SCALE GENOMIC DNA]</scope>
    <source>
        <strain evidence="3">CGMCC 1.15795</strain>
    </source>
</reference>
<accession>A0ABW4QW38</accession>
<name>A0ABW4QW38_9BACT</name>
<proteinExistence type="predicted"/>
<dbReference type="Gene3D" id="3.40.50.2000">
    <property type="entry name" value="Glycogen Phosphorylase B"/>
    <property type="match status" value="2"/>
</dbReference>
<evidence type="ECO:0000259" key="1">
    <source>
        <dbReference type="Pfam" id="PF13579"/>
    </source>
</evidence>
<evidence type="ECO:0000313" key="2">
    <source>
        <dbReference type="EMBL" id="MFD1873592.1"/>
    </source>
</evidence>
<gene>
    <name evidence="2" type="ORF">ACFSDX_14190</name>
</gene>
<organism evidence="2 3">
    <name type="scientific">Hymenobacter bucti</name>
    <dbReference type="NCBI Taxonomy" id="1844114"/>
    <lineage>
        <taxon>Bacteria</taxon>
        <taxon>Pseudomonadati</taxon>
        <taxon>Bacteroidota</taxon>
        <taxon>Cytophagia</taxon>
        <taxon>Cytophagales</taxon>
        <taxon>Hymenobacteraceae</taxon>
        <taxon>Hymenobacter</taxon>
    </lineage>
</organism>
<dbReference type="Pfam" id="PF13579">
    <property type="entry name" value="Glyco_trans_4_4"/>
    <property type="match status" value="1"/>
</dbReference>
<sequence length="405" mass="44956">MRILFIGYWGFADPLTVATIMPNLELLHQLDHVEHITLATIEREPTADDSSWEATFPAPRLSLRPLYSREGASLLLTKADDFWRFPRELAAIMEAEQLDTIIGHGAPGAALAYLVSRRTGHPFYATMYEPHANYMLDAKIWRRFDPRYLVQRLLETQVKRWAAGIIPAADAYNEQLTQEGVPAERLRTGPCMVSLRTFGFNAEARRQTRQRLGFGATAPVGVYLGKFGGLYYDEEAFDVFKEAADQFGPDFCLIILTPGGVEEAQARLLAIGIPAARSYVAKVAHHEVPAFLSAADFAFATVKFAPSNRYRSLVKVAEYWASGLPVLLTEGVGDESAILAHEEGGATFNLARPASIGHALRRIQAQLLVPGYRGRIRQLAEHYRSPARNLLAFEQLLFPSVAAIA</sequence>
<dbReference type="EMBL" id="JBHUFD010000005">
    <property type="protein sequence ID" value="MFD1873592.1"/>
    <property type="molecule type" value="Genomic_DNA"/>
</dbReference>
<evidence type="ECO:0000313" key="3">
    <source>
        <dbReference type="Proteomes" id="UP001597197"/>
    </source>
</evidence>
<dbReference type="InterPro" id="IPR028098">
    <property type="entry name" value="Glyco_trans_4-like_N"/>
</dbReference>
<comment type="caution">
    <text evidence="2">The sequence shown here is derived from an EMBL/GenBank/DDBJ whole genome shotgun (WGS) entry which is preliminary data.</text>
</comment>
<dbReference type="Proteomes" id="UP001597197">
    <property type="component" value="Unassembled WGS sequence"/>
</dbReference>
<protein>
    <submittedName>
        <fullName evidence="2">Glycosyltransferase</fullName>
    </submittedName>
</protein>
<dbReference type="RefSeq" id="WP_382314611.1">
    <property type="nucleotide sequence ID" value="NZ_JBHUFD010000005.1"/>
</dbReference>